<feature type="modified residue" description="4-aspartylphosphate" evidence="1">
    <location>
        <position position="57"/>
    </location>
</feature>
<evidence type="ECO:0000313" key="4">
    <source>
        <dbReference type="EMBL" id="MEI5983980.1"/>
    </source>
</evidence>
<dbReference type="GO" id="GO:0003677">
    <property type="term" value="F:DNA binding"/>
    <property type="evidence" value="ECO:0007669"/>
    <property type="project" value="UniProtKB-KW"/>
</dbReference>
<organism evidence="4 5">
    <name type="scientific">Sphingobacterium tenebrionis</name>
    <dbReference type="NCBI Taxonomy" id="3111775"/>
    <lineage>
        <taxon>Bacteria</taxon>
        <taxon>Pseudomonadati</taxon>
        <taxon>Bacteroidota</taxon>
        <taxon>Sphingobacteriia</taxon>
        <taxon>Sphingobacteriales</taxon>
        <taxon>Sphingobacteriaceae</taxon>
        <taxon>Sphingobacterium</taxon>
    </lineage>
</organism>
<dbReference type="SMART" id="SM00850">
    <property type="entry name" value="LytTR"/>
    <property type="match status" value="1"/>
</dbReference>
<feature type="domain" description="HTH LytTR-type" evidence="3">
    <location>
        <begin position="132"/>
        <end position="230"/>
    </location>
</feature>
<protein>
    <submittedName>
        <fullName evidence="4">LytTR family DNA-binding domain-containing protein</fullName>
    </submittedName>
</protein>
<feature type="domain" description="Response regulatory" evidence="2">
    <location>
        <begin position="5"/>
        <end position="117"/>
    </location>
</feature>
<dbReference type="EMBL" id="JAYLLN010000005">
    <property type="protein sequence ID" value="MEI5983980.1"/>
    <property type="molecule type" value="Genomic_DNA"/>
</dbReference>
<dbReference type="RefSeq" id="WP_336557258.1">
    <property type="nucleotide sequence ID" value="NZ_JAYLLN010000005.1"/>
</dbReference>
<dbReference type="InterPro" id="IPR007492">
    <property type="entry name" value="LytTR_DNA-bd_dom"/>
</dbReference>
<gene>
    <name evidence="4" type="ORF">VJ786_03595</name>
</gene>
<dbReference type="Gene3D" id="2.40.50.1020">
    <property type="entry name" value="LytTr DNA-binding domain"/>
    <property type="match status" value="1"/>
</dbReference>
<dbReference type="PROSITE" id="PS50930">
    <property type="entry name" value="HTH_LYTTR"/>
    <property type="match status" value="1"/>
</dbReference>
<keyword evidence="1" id="KW-0597">Phosphoprotein</keyword>
<evidence type="ECO:0000259" key="2">
    <source>
        <dbReference type="PROSITE" id="PS50110"/>
    </source>
</evidence>
<dbReference type="InterPro" id="IPR011006">
    <property type="entry name" value="CheY-like_superfamily"/>
</dbReference>
<dbReference type="InterPro" id="IPR001789">
    <property type="entry name" value="Sig_transdc_resp-reg_receiver"/>
</dbReference>
<accession>A0ABU8I2N2</accession>
<dbReference type="Pfam" id="PF00072">
    <property type="entry name" value="Response_reg"/>
    <property type="match status" value="1"/>
</dbReference>
<name>A0ABU8I2N2_9SPHI</name>
<keyword evidence="4" id="KW-0238">DNA-binding</keyword>
<dbReference type="SMART" id="SM00448">
    <property type="entry name" value="REC"/>
    <property type="match status" value="1"/>
</dbReference>
<sequence>MEVIKAIALDDEPIALDIVKRFAAKVPYLALQRTFLNARDAEAYLQQHEDIHLLFLDVHMPDINGIDLFKKLDPKPLVIFSTAYPNYALAGFELEALDYLLKPYSFERFEKACQRAKEMLELKGVLDTEQILYVKDGYQLVRVNLDEVGYVEAVGNYIRFHLADQEVLARMTIKDFLIEKGTHDFMQVHRSFVVNKKHLDKIARQSLWVFENELPIGVSYAKSIKDEFQV</sequence>
<dbReference type="SUPFAM" id="SSF52172">
    <property type="entry name" value="CheY-like"/>
    <property type="match status" value="1"/>
</dbReference>
<evidence type="ECO:0000259" key="3">
    <source>
        <dbReference type="PROSITE" id="PS50930"/>
    </source>
</evidence>
<keyword evidence="5" id="KW-1185">Reference proteome</keyword>
<evidence type="ECO:0000256" key="1">
    <source>
        <dbReference type="PROSITE-ProRule" id="PRU00169"/>
    </source>
</evidence>
<dbReference type="Proteomes" id="UP001363035">
    <property type="component" value="Unassembled WGS sequence"/>
</dbReference>
<dbReference type="InterPro" id="IPR046947">
    <property type="entry name" value="LytR-like"/>
</dbReference>
<reference evidence="4 5" key="1">
    <citation type="submission" date="2024-01" db="EMBL/GenBank/DDBJ databases">
        <title>Sphingobacterium tenebrionis sp. nov., a novel endophyte isolated from tenebrio molitor intestines.</title>
        <authorList>
            <person name="Zhang C."/>
        </authorList>
    </citation>
    <scope>NUCLEOTIDE SEQUENCE [LARGE SCALE GENOMIC DNA]</scope>
    <source>
        <strain evidence="4 5">PU5-4</strain>
    </source>
</reference>
<comment type="caution">
    <text evidence="4">The sequence shown here is derived from an EMBL/GenBank/DDBJ whole genome shotgun (WGS) entry which is preliminary data.</text>
</comment>
<dbReference type="PANTHER" id="PTHR37299:SF1">
    <property type="entry name" value="STAGE 0 SPORULATION PROTEIN A HOMOLOG"/>
    <property type="match status" value="1"/>
</dbReference>
<proteinExistence type="predicted"/>
<dbReference type="PROSITE" id="PS50110">
    <property type="entry name" value="RESPONSE_REGULATORY"/>
    <property type="match status" value="1"/>
</dbReference>
<evidence type="ECO:0000313" key="5">
    <source>
        <dbReference type="Proteomes" id="UP001363035"/>
    </source>
</evidence>
<dbReference type="PANTHER" id="PTHR37299">
    <property type="entry name" value="TRANSCRIPTIONAL REGULATOR-RELATED"/>
    <property type="match status" value="1"/>
</dbReference>
<dbReference type="Gene3D" id="3.40.50.2300">
    <property type="match status" value="1"/>
</dbReference>
<dbReference type="Pfam" id="PF04397">
    <property type="entry name" value="LytTR"/>
    <property type="match status" value="1"/>
</dbReference>